<reference evidence="12 13" key="1">
    <citation type="submission" date="2017-06" db="EMBL/GenBank/DDBJ databases">
        <authorList>
            <person name="Kim H.J."/>
            <person name="Triplett B.A."/>
        </authorList>
    </citation>
    <scope>NUCLEOTIDE SEQUENCE [LARGE SCALE GENOMIC DNA]</scope>
    <source>
        <strain evidence="12 13">DSM 19307</strain>
    </source>
</reference>
<evidence type="ECO:0000259" key="11">
    <source>
        <dbReference type="Pfam" id="PF08544"/>
    </source>
</evidence>
<feature type="active site" evidence="9">
    <location>
        <position position="8"/>
    </location>
</feature>
<dbReference type="HAMAP" id="MF_00061">
    <property type="entry name" value="IspE"/>
    <property type="match status" value="1"/>
</dbReference>
<evidence type="ECO:0000259" key="10">
    <source>
        <dbReference type="Pfam" id="PF00288"/>
    </source>
</evidence>
<dbReference type="InterPro" id="IPR014721">
    <property type="entry name" value="Ribsml_uS5_D2-typ_fold_subgr"/>
</dbReference>
<dbReference type="NCBIfam" id="TIGR00154">
    <property type="entry name" value="ispE"/>
    <property type="match status" value="1"/>
</dbReference>
<dbReference type="GO" id="GO:0005524">
    <property type="term" value="F:ATP binding"/>
    <property type="evidence" value="ECO:0007669"/>
    <property type="project" value="UniProtKB-UniRule"/>
</dbReference>
<dbReference type="PANTHER" id="PTHR43527:SF2">
    <property type="entry name" value="4-DIPHOSPHOCYTIDYL-2-C-METHYL-D-ERYTHRITOL KINASE, CHLOROPLASTIC"/>
    <property type="match status" value="1"/>
</dbReference>
<dbReference type="Pfam" id="PF00288">
    <property type="entry name" value="GHMP_kinases_N"/>
    <property type="match status" value="1"/>
</dbReference>
<evidence type="ECO:0000256" key="5">
    <source>
        <dbReference type="ARBA" id="ARBA00022741"/>
    </source>
</evidence>
<dbReference type="EMBL" id="FZPD01000007">
    <property type="protein sequence ID" value="SNT37738.1"/>
    <property type="molecule type" value="Genomic_DNA"/>
</dbReference>
<feature type="binding site" evidence="9">
    <location>
        <begin position="90"/>
        <end position="100"/>
    </location>
    <ligand>
        <name>ATP</name>
        <dbReference type="ChEBI" id="CHEBI:30616"/>
    </ligand>
</feature>
<evidence type="ECO:0000256" key="3">
    <source>
        <dbReference type="ARBA" id="ARBA00017473"/>
    </source>
</evidence>
<organism evidence="12 13">
    <name type="scientific">Ekhidna lutea</name>
    <dbReference type="NCBI Taxonomy" id="447679"/>
    <lineage>
        <taxon>Bacteria</taxon>
        <taxon>Pseudomonadati</taxon>
        <taxon>Bacteroidota</taxon>
        <taxon>Cytophagia</taxon>
        <taxon>Cytophagales</taxon>
        <taxon>Reichenbachiellaceae</taxon>
        <taxon>Ekhidna</taxon>
    </lineage>
</organism>
<proteinExistence type="inferred from homology"/>
<evidence type="ECO:0000313" key="13">
    <source>
        <dbReference type="Proteomes" id="UP000198393"/>
    </source>
</evidence>
<dbReference type="EC" id="2.7.1.148" evidence="2 9"/>
<dbReference type="InterPro" id="IPR013750">
    <property type="entry name" value="GHMP_kinase_C_dom"/>
</dbReference>
<dbReference type="AlphaFoldDB" id="A0A239M6G4"/>
<comment type="pathway">
    <text evidence="9">Isoprenoid biosynthesis; isopentenyl diphosphate biosynthesis via DXP pathway; isopentenyl diphosphate from 1-deoxy-D-xylulose 5-phosphate: step 3/6.</text>
</comment>
<feature type="domain" description="GHMP kinase C-terminal" evidence="11">
    <location>
        <begin position="194"/>
        <end position="249"/>
    </location>
</feature>
<evidence type="ECO:0000256" key="1">
    <source>
        <dbReference type="ARBA" id="ARBA00009684"/>
    </source>
</evidence>
<keyword evidence="5 9" id="KW-0547">Nucleotide-binding</keyword>
<evidence type="ECO:0000256" key="9">
    <source>
        <dbReference type="HAMAP-Rule" id="MF_00061"/>
    </source>
</evidence>
<keyword evidence="4 9" id="KW-0808">Transferase</keyword>
<dbReference type="InterPro" id="IPR020568">
    <property type="entry name" value="Ribosomal_Su5_D2-typ_SF"/>
</dbReference>
<accession>A0A239M6G4</accession>
<dbReference type="SUPFAM" id="SSF54211">
    <property type="entry name" value="Ribosomal protein S5 domain 2-like"/>
    <property type="match status" value="1"/>
</dbReference>
<feature type="domain" description="GHMP kinase N-terminal" evidence="10">
    <location>
        <begin position="63"/>
        <end position="137"/>
    </location>
</feature>
<dbReference type="InterPro" id="IPR036554">
    <property type="entry name" value="GHMP_kinase_C_sf"/>
</dbReference>
<evidence type="ECO:0000256" key="8">
    <source>
        <dbReference type="ARBA" id="ARBA00032554"/>
    </source>
</evidence>
<dbReference type="InterPro" id="IPR006204">
    <property type="entry name" value="GHMP_kinase_N_dom"/>
</dbReference>
<feature type="active site" evidence="9">
    <location>
        <position position="132"/>
    </location>
</feature>
<comment type="catalytic activity">
    <reaction evidence="9">
        <text>4-CDP-2-C-methyl-D-erythritol + ATP = 4-CDP-2-C-methyl-D-erythritol 2-phosphate + ADP + H(+)</text>
        <dbReference type="Rhea" id="RHEA:18437"/>
        <dbReference type="ChEBI" id="CHEBI:15378"/>
        <dbReference type="ChEBI" id="CHEBI:30616"/>
        <dbReference type="ChEBI" id="CHEBI:57823"/>
        <dbReference type="ChEBI" id="CHEBI:57919"/>
        <dbReference type="ChEBI" id="CHEBI:456216"/>
        <dbReference type="EC" id="2.7.1.148"/>
    </reaction>
</comment>
<sequence length="262" mass="28797">MISFPNAKINLGLNIVSKRGDGYHNIESCFYPIPWHDCLEVIEAASFTFQSYGLSIPGGASSNLCVKAYELLKADFDIPPVEIHLLKNIPMGAGLGGGSADGAFTLIMLNELFALGVSDLQLENYALQLGSDCPFFIKNHPAIAKSRGEELMSIDLKLSGHYLAIHNPDIHISTKEAYVGVSPKQSDLSVTEIIKRPIREWKDTLKNDFEDSIFPNHPKVEQLKNEMYEAGATYASMTGSGSTVFGLFEVAPENSNWKLIKL</sequence>
<evidence type="ECO:0000256" key="4">
    <source>
        <dbReference type="ARBA" id="ARBA00022679"/>
    </source>
</evidence>
<dbReference type="PANTHER" id="PTHR43527">
    <property type="entry name" value="4-DIPHOSPHOCYTIDYL-2-C-METHYL-D-ERYTHRITOL KINASE, CHLOROPLASTIC"/>
    <property type="match status" value="1"/>
</dbReference>
<evidence type="ECO:0000256" key="6">
    <source>
        <dbReference type="ARBA" id="ARBA00022777"/>
    </source>
</evidence>
<evidence type="ECO:0000256" key="2">
    <source>
        <dbReference type="ARBA" id="ARBA00012052"/>
    </source>
</evidence>
<keyword evidence="7 9" id="KW-0067">ATP-binding</keyword>
<dbReference type="SUPFAM" id="SSF55060">
    <property type="entry name" value="GHMP Kinase, C-terminal domain"/>
    <property type="match status" value="1"/>
</dbReference>
<name>A0A239M6G4_EKHLU</name>
<comment type="function">
    <text evidence="9">Catalyzes the phosphorylation of the position 2 hydroxy group of 4-diphosphocytidyl-2C-methyl-D-erythritol.</text>
</comment>
<evidence type="ECO:0000256" key="7">
    <source>
        <dbReference type="ARBA" id="ARBA00022840"/>
    </source>
</evidence>
<dbReference type="RefSeq" id="WP_089358304.1">
    <property type="nucleotide sequence ID" value="NZ_FZPD01000007.1"/>
</dbReference>
<dbReference type="Proteomes" id="UP000198393">
    <property type="component" value="Unassembled WGS sequence"/>
</dbReference>
<dbReference type="InterPro" id="IPR004424">
    <property type="entry name" value="IspE"/>
</dbReference>
<dbReference type="Gene3D" id="3.30.70.890">
    <property type="entry name" value="GHMP kinase, C-terminal domain"/>
    <property type="match status" value="1"/>
</dbReference>
<keyword evidence="6 9" id="KW-0418">Kinase</keyword>
<dbReference type="Gene3D" id="3.30.230.10">
    <property type="match status" value="1"/>
</dbReference>
<keyword evidence="13" id="KW-1185">Reference proteome</keyword>
<dbReference type="GO" id="GO:0050515">
    <property type="term" value="F:4-(cytidine 5'-diphospho)-2-C-methyl-D-erythritol kinase activity"/>
    <property type="evidence" value="ECO:0007669"/>
    <property type="project" value="UniProtKB-UniRule"/>
</dbReference>
<evidence type="ECO:0000313" key="12">
    <source>
        <dbReference type="EMBL" id="SNT37738.1"/>
    </source>
</evidence>
<dbReference type="UniPathway" id="UPA00056">
    <property type="reaction ID" value="UER00094"/>
</dbReference>
<keyword evidence="9" id="KW-0414">Isoprene biosynthesis</keyword>
<comment type="similarity">
    <text evidence="1 9">Belongs to the GHMP kinase family. IspE subfamily.</text>
</comment>
<dbReference type="PIRSF" id="PIRSF010376">
    <property type="entry name" value="IspE"/>
    <property type="match status" value="1"/>
</dbReference>
<dbReference type="GO" id="GO:0019288">
    <property type="term" value="P:isopentenyl diphosphate biosynthetic process, methylerythritol 4-phosphate pathway"/>
    <property type="evidence" value="ECO:0007669"/>
    <property type="project" value="UniProtKB-UniRule"/>
</dbReference>
<dbReference type="Pfam" id="PF08544">
    <property type="entry name" value="GHMP_kinases_C"/>
    <property type="match status" value="1"/>
</dbReference>
<dbReference type="OrthoDB" id="9809438at2"/>
<dbReference type="GO" id="GO:0016114">
    <property type="term" value="P:terpenoid biosynthetic process"/>
    <property type="evidence" value="ECO:0007669"/>
    <property type="project" value="UniProtKB-UniRule"/>
</dbReference>
<protein>
    <recommendedName>
        <fullName evidence="3 9">4-diphosphocytidyl-2-C-methyl-D-erythritol kinase</fullName>
        <shortName evidence="9">CMK</shortName>
        <ecNumber evidence="2 9">2.7.1.148</ecNumber>
    </recommendedName>
    <alternativeName>
        <fullName evidence="8 9">4-(cytidine-5'-diphospho)-2-C-methyl-D-erythritol kinase</fullName>
    </alternativeName>
</protein>
<gene>
    <name evidence="9" type="primary">ispE</name>
    <name evidence="12" type="ORF">SAMN05421640_3630</name>
</gene>